<name>A0A8A4TP49_SULCO</name>
<evidence type="ECO:0000259" key="1">
    <source>
        <dbReference type="SMART" id="SM00860"/>
    </source>
</evidence>
<dbReference type="EMBL" id="CP071793">
    <property type="protein sequence ID" value="QTD48365.1"/>
    <property type="molecule type" value="Genomic_DNA"/>
</dbReference>
<evidence type="ECO:0000313" key="2">
    <source>
        <dbReference type="EMBL" id="QTD48365.1"/>
    </source>
</evidence>
<dbReference type="SMART" id="SM00860">
    <property type="entry name" value="SMI1_KNR4"/>
    <property type="match status" value="1"/>
</dbReference>
<evidence type="ECO:0000313" key="3">
    <source>
        <dbReference type="Proteomes" id="UP000663929"/>
    </source>
</evidence>
<dbReference type="RefSeq" id="WP_237378019.1">
    <property type="nucleotide sequence ID" value="NZ_CP071793.1"/>
</dbReference>
<reference evidence="2" key="1">
    <citation type="submission" date="2021-03" db="EMBL/GenBank/DDBJ databases">
        <title>Acanthopleuribacteraceae sp. M133.</title>
        <authorList>
            <person name="Wang G."/>
        </authorList>
    </citation>
    <scope>NUCLEOTIDE SEQUENCE</scope>
    <source>
        <strain evidence="2">M133</strain>
    </source>
</reference>
<proteinExistence type="predicted"/>
<accession>A0A8A4TP49</accession>
<keyword evidence="3" id="KW-1185">Reference proteome</keyword>
<dbReference type="Gene3D" id="3.40.1580.10">
    <property type="entry name" value="SMI1/KNR4-like"/>
    <property type="match status" value="1"/>
</dbReference>
<dbReference type="Pfam" id="PF09346">
    <property type="entry name" value="SMI1_KNR4"/>
    <property type="match status" value="1"/>
</dbReference>
<protein>
    <submittedName>
        <fullName evidence="2">SMI1/KNR4 family protein</fullName>
    </submittedName>
</protein>
<feature type="domain" description="Knr4/Smi1-like" evidence="1">
    <location>
        <begin position="15"/>
        <end position="151"/>
    </location>
</feature>
<dbReference type="Proteomes" id="UP000663929">
    <property type="component" value="Chromosome"/>
</dbReference>
<gene>
    <name evidence="2" type="ORF">J3U87_22525</name>
</gene>
<dbReference type="InterPro" id="IPR037883">
    <property type="entry name" value="Knr4/Smi1-like_sf"/>
</dbReference>
<organism evidence="2 3">
    <name type="scientific">Sulfidibacter corallicola</name>
    <dbReference type="NCBI Taxonomy" id="2818388"/>
    <lineage>
        <taxon>Bacteria</taxon>
        <taxon>Pseudomonadati</taxon>
        <taxon>Acidobacteriota</taxon>
        <taxon>Holophagae</taxon>
        <taxon>Acanthopleuribacterales</taxon>
        <taxon>Acanthopleuribacteraceae</taxon>
        <taxon>Sulfidibacter</taxon>
    </lineage>
</organism>
<dbReference type="SUPFAM" id="SSF160631">
    <property type="entry name" value="SMI1/KNR4-like"/>
    <property type="match status" value="1"/>
</dbReference>
<dbReference type="AlphaFoldDB" id="A0A8A4TP49"/>
<dbReference type="InterPro" id="IPR018958">
    <property type="entry name" value="Knr4/Smi1-like_dom"/>
</dbReference>
<sequence>MSEPTPLRMLKTASPLSEEELDRAEAKVGHEFPAAYRAFLLEHNGGRPSRQVFRFTDEIDEKDNSDMVEFFLYLQPTGHENFFEYNQIFQSRIPLDLLVIARTPGNDLVCLATKGSHKGKVFVWVRKHENEDDPWSPAFELAERFDAFLASLIDLQTYLKEAREKRK</sequence>
<dbReference type="KEGG" id="scor:J3U87_22525"/>